<feature type="compositionally biased region" description="Polar residues" evidence="1">
    <location>
        <begin position="217"/>
        <end position="228"/>
    </location>
</feature>
<feature type="region of interest" description="Disordered" evidence="1">
    <location>
        <begin position="461"/>
        <end position="494"/>
    </location>
</feature>
<feature type="compositionally biased region" description="Basic and acidic residues" evidence="1">
    <location>
        <begin position="54"/>
        <end position="66"/>
    </location>
</feature>
<sequence length="521" mass="55786">MPHVVEDYYDMPVELLPSANFAGRPTSDIDMLAGLWATAASHSNFSSSEDEADGNGHDDNDRDDKASPQQRDGSSVSPPPPTETESREERPSTTITLPPTDDIRVSSGVVRGLARARLRRKAYSAPYGGLESRASPLVEAVEAVGEGRVGGVGGLGYFDTIRRKNNNNREKEGEQRRKKRVRSCDVKMSKRGTMGELLAQADAQAQGSGAAISPSAKQSRTSLAQQTRVGPKRQGRQLAALDTDVAGYELNSRGCIRGGDSTTAATVTGSPSSVLSTPQELYAIGKGHAASETLGSPQMWCARNDNPANIMVVADKMCSPPSPSNMRWGRNSGITHTHTDTQHRRSSVDVVGGRIIYVPGSMMLAREPVRQRRDSVAIALDACTFDGTKLASEEKRYAELVGLEEDVVTFFEELGVVAEATEASLDRYWLCNGSCCSSMEKEGHDDKASLSSTASVSVSVSEAKSDKGQGSRTSRFSFSSSASSCSAPVSSHRHRRKRSRLIELLLSPGMPGAVFVNAPAS</sequence>
<reference evidence="2" key="1">
    <citation type="submission" date="2019-11" db="EMBL/GenBank/DDBJ databases">
        <title>Bipolaris sorokiniana Genome sequencing.</title>
        <authorList>
            <person name="Wang H."/>
        </authorList>
    </citation>
    <scope>NUCLEOTIDE SEQUENCE</scope>
</reference>
<evidence type="ECO:0000313" key="2">
    <source>
        <dbReference type="EMBL" id="KAF5849817.1"/>
    </source>
</evidence>
<proteinExistence type="predicted"/>
<accession>A0A8H5ZID1</accession>
<evidence type="ECO:0000313" key="3">
    <source>
        <dbReference type="Proteomes" id="UP000624244"/>
    </source>
</evidence>
<name>A0A8H5ZID1_COCSA</name>
<dbReference type="EMBL" id="WNKQ01000008">
    <property type="protein sequence ID" value="KAF5849817.1"/>
    <property type="molecule type" value="Genomic_DNA"/>
</dbReference>
<feature type="region of interest" description="Disordered" evidence="1">
    <location>
        <begin position="42"/>
        <end position="103"/>
    </location>
</feature>
<dbReference type="Proteomes" id="UP000624244">
    <property type="component" value="Unassembled WGS sequence"/>
</dbReference>
<comment type="caution">
    <text evidence="2">The sequence shown here is derived from an EMBL/GenBank/DDBJ whole genome shotgun (WGS) entry which is preliminary data.</text>
</comment>
<protein>
    <submittedName>
        <fullName evidence="2">Uncharacterized protein</fullName>
    </submittedName>
</protein>
<feature type="region of interest" description="Disordered" evidence="1">
    <location>
        <begin position="205"/>
        <end position="237"/>
    </location>
</feature>
<evidence type="ECO:0000256" key="1">
    <source>
        <dbReference type="SAM" id="MobiDB-lite"/>
    </source>
</evidence>
<feature type="compositionally biased region" description="Low complexity" evidence="1">
    <location>
        <begin position="205"/>
        <end position="216"/>
    </location>
</feature>
<feature type="compositionally biased region" description="Low complexity" evidence="1">
    <location>
        <begin position="471"/>
        <end position="490"/>
    </location>
</feature>
<organism evidence="2 3">
    <name type="scientific">Cochliobolus sativus</name>
    <name type="common">Common root rot and spot blotch fungus</name>
    <name type="synonym">Bipolaris sorokiniana</name>
    <dbReference type="NCBI Taxonomy" id="45130"/>
    <lineage>
        <taxon>Eukaryota</taxon>
        <taxon>Fungi</taxon>
        <taxon>Dikarya</taxon>
        <taxon>Ascomycota</taxon>
        <taxon>Pezizomycotina</taxon>
        <taxon>Dothideomycetes</taxon>
        <taxon>Pleosporomycetidae</taxon>
        <taxon>Pleosporales</taxon>
        <taxon>Pleosporineae</taxon>
        <taxon>Pleosporaceae</taxon>
        <taxon>Bipolaris</taxon>
    </lineage>
</organism>
<feature type="region of interest" description="Disordered" evidence="1">
    <location>
        <begin position="166"/>
        <end position="186"/>
    </location>
</feature>
<gene>
    <name evidence="2" type="ORF">GGP41_005262</name>
</gene>
<dbReference type="AlphaFoldDB" id="A0A8H5ZID1"/>